<dbReference type="Pfam" id="PF13204">
    <property type="entry name" value="Apiosidase"/>
    <property type="match status" value="1"/>
</dbReference>
<accession>A0ABM8AK76</accession>
<dbReference type="EMBL" id="AP026562">
    <property type="protein sequence ID" value="BDP44220.1"/>
    <property type="molecule type" value="Genomic_DNA"/>
</dbReference>
<dbReference type="Proteomes" id="UP001064971">
    <property type="component" value="Plasmid pDAETH-2"/>
</dbReference>
<name>A0ABM8AK76_9DEIO</name>
<organism evidence="3 4">
    <name type="scientific">Deinococcus aetherius</name>
    <dbReference type="NCBI Taxonomy" id="200252"/>
    <lineage>
        <taxon>Bacteria</taxon>
        <taxon>Thermotogati</taxon>
        <taxon>Deinococcota</taxon>
        <taxon>Deinococci</taxon>
        <taxon>Deinococcales</taxon>
        <taxon>Deinococcaceae</taxon>
        <taxon>Deinococcus</taxon>
    </lineage>
</organism>
<keyword evidence="4" id="KW-1185">Reference proteome</keyword>
<feature type="compositionally biased region" description="Basic residues" evidence="1">
    <location>
        <begin position="210"/>
        <end position="223"/>
    </location>
</feature>
<dbReference type="PANTHER" id="PTHR37836">
    <property type="entry name" value="LMO1036 PROTEIN"/>
    <property type="match status" value="1"/>
</dbReference>
<feature type="domain" description="Apiosidase-like catalytic" evidence="2">
    <location>
        <begin position="60"/>
        <end position="176"/>
    </location>
</feature>
<protein>
    <recommendedName>
        <fullName evidence="2">Apiosidase-like catalytic domain-containing protein</fullName>
    </recommendedName>
</protein>
<feature type="compositionally biased region" description="Low complexity" evidence="1">
    <location>
        <begin position="196"/>
        <end position="205"/>
    </location>
</feature>
<sequence>MGKEFSPTPSRSGRCRTQEFQARVIRAHGDGGTQHGRRLRPFPPSPRGRLARGWKSHPTGGPSCSRADTGWELFHRLNRDDACTYLQTRARQGFTVVQAVALAEMDGLTVPNARGDLPLVDKDDGGHLEIEVEHAASLGLVVALLRGWGRRVNDEPIFMAESVRRYGTGVRQRCRTTPSSECQPGAGVLHGHAARRGAAGPGSRPGIPPGRRRGSRDARRRHGSAPGPGGPPESTPPPG</sequence>
<keyword evidence="3" id="KW-0614">Plasmid</keyword>
<reference evidence="3" key="1">
    <citation type="submission" date="2022-07" db="EMBL/GenBank/DDBJ databases">
        <title>Complete Genome Sequence of the Radioresistant Bacterium Deinococcus aetherius ST0316, Isolated from the Air Dust collected in Lower Stratosphere above Japan.</title>
        <authorList>
            <person name="Satoh K."/>
            <person name="Hagiwara K."/>
            <person name="Katsumata K."/>
            <person name="Kubo A."/>
            <person name="Yokobori S."/>
            <person name="Yamagishi A."/>
            <person name="Oono Y."/>
            <person name="Narumi I."/>
        </authorList>
    </citation>
    <scope>NUCLEOTIDE SEQUENCE</scope>
    <source>
        <strain evidence="3">ST0316</strain>
        <plasmid evidence="3">pDAETH-2</plasmid>
    </source>
</reference>
<feature type="compositionally biased region" description="Pro residues" evidence="1">
    <location>
        <begin position="228"/>
        <end position="239"/>
    </location>
</feature>
<dbReference type="RefSeq" id="WP_264778088.1">
    <property type="nucleotide sequence ID" value="NZ_AP026562.1"/>
</dbReference>
<feature type="region of interest" description="Disordered" evidence="1">
    <location>
        <begin position="28"/>
        <end position="63"/>
    </location>
</feature>
<evidence type="ECO:0000256" key="1">
    <source>
        <dbReference type="SAM" id="MobiDB-lite"/>
    </source>
</evidence>
<feature type="region of interest" description="Disordered" evidence="1">
    <location>
        <begin position="169"/>
        <end position="239"/>
    </location>
</feature>
<evidence type="ECO:0000313" key="4">
    <source>
        <dbReference type="Proteomes" id="UP001064971"/>
    </source>
</evidence>
<geneLocation type="plasmid" evidence="3 4">
    <name>pDAETH-2</name>
</geneLocation>
<evidence type="ECO:0000313" key="3">
    <source>
        <dbReference type="EMBL" id="BDP44220.1"/>
    </source>
</evidence>
<gene>
    <name evidence="3" type="ORF">DAETH_41890</name>
</gene>
<dbReference type="Gene3D" id="3.20.20.80">
    <property type="entry name" value="Glycosidases"/>
    <property type="match status" value="1"/>
</dbReference>
<proteinExistence type="predicted"/>
<dbReference type="PANTHER" id="PTHR37836:SF2">
    <property type="entry name" value="DUF4038 DOMAIN-CONTAINING PROTEIN"/>
    <property type="match status" value="1"/>
</dbReference>
<dbReference type="InterPro" id="IPR025277">
    <property type="entry name" value="Apiosidase-like_cat_dom"/>
</dbReference>
<evidence type="ECO:0000259" key="2">
    <source>
        <dbReference type="Pfam" id="PF13204"/>
    </source>
</evidence>